<name>A0ABP0Z2D9_9ROSI</name>
<reference evidence="1 2" key="1">
    <citation type="submission" date="2024-03" db="EMBL/GenBank/DDBJ databases">
        <authorList>
            <person name="Gkanogiannis A."/>
            <person name="Becerra Lopez-Lavalle L."/>
        </authorList>
    </citation>
    <scope>NUCLEOTIDE SEQUENCE [LARGE SCALE GENOMIC DNA]</scope>
</reference>
<dbReference type="Proteomes" id="UP001642487">
    <property type="component" value="Chromosome 7"/>
</dbReference>
<dbReference type="EMBL" id="OZ021741">
    <property type="protein sequence ID" value="CAK9325943.1"/>
    <property type="molecule type" value="Genomic_DNA"/>
</dbReference>
<gene>
    <name evidence="1" type="ORF">CITCOLO1_LOCUS18222</name>
</gene>
<evidence type="ECO:0000313" key="1">
    <source>
        <dbReference type="EMBL" id="CAK9325943.1"/>
    </source>
</evidence>
<feature type="non-terminal residue" evidence="1">
    <location>
        <position position="61"/>
    </location>
</feature>
<sequence length="61" mass="6907">MEHKGEHGMLKNQAARLELTKLKSSRPYEMTIGRSRLLVEMGYHRPIKGSTTPSHQNGAFV</sequence>
<organism evidence="1 2">
    <name type="scientific">Citrullus colocynthis</name>
    <name type="common">colocynth</name>
    <dbReference type="NCBI Taxonomy" id="252529"/>
    <lineage>
        <taxon>Eukaryota</taxon>
        <taxon>Viridiplantae</taxon>
        <taxon>Streptophyta</taxon>
        <taxon>Embryophyta</taxon>
        <taxon>Tracheophyta</taxon>
        <taxon>Spermatophyta</taxon>
        <taxon>Magnoliopsida</taxon>
        <taxon>eudicotyledons</taxon>
        <taxon>Gunneridae</taxon>
        <taxon>Pentapetalae</taxon>
        <taxon>rosids</taxon>
        <taxon>fabids</taxon>
        <taxon>Cucurbitales</taxon>
        <taxon>Cucurbitaceae</taxon>
        <taxon>Benincaseae</taxon>
        <taxon>Citrullus</taxon>
    </lineage>
</organism>
<accession>A0ABP0Z2D9</accession>
<evidence type="ECO:0000313" key="2">
    <source>
        <dbReference type="Proteomes" id="UP001642487"/>
    </source>
</evidence>
<keyword evidence="2" id="KW-1185">Reference proteome</keyword>
<protein>
    <submittedName>
        <fullName evidence="1">Uncharacterized protein</fullName>
    </submittedName>
</protein>
<proteinExistence type="predicted"/>
<feature type="non-terminal residue" evidence="1">
    <location>
        <position position="1"/>
    </location>
</feature>